<comment type="caution">
    <text evidence="2">The sequence shown here is derived from an EMBL/GenBank/DDBJ whole genome shotgun (WGS) entry which is preliminary data.</text>
</comment>
<sequence length="89" mass="9414">MSEPQPDVVSSEERTHALEAELNALRARADKVDQQLQALAEASLALARGLESPPVEEPGQPHAERAARLAHELLLAAGLGRRGSEGSEG</sequence>
<organism evidence="2 3">
    <name type="scientific">Nonomuraea ferruginea</name>
    <dbReference type="NCBI Taxonomy" id="46174"/>
    <lineage>
        <taxon>Bacteria</taxon>
        <taxon>Bacillati</taxon>
        <taxon>Actinomycetota</taxon>
        <taxon>Actinomycetes</taxon>
        <taxon>Streptosporangiales</taxon>
        <taxon>Streptosporangiaceae</taxon>
        <taxon>Nonomuraea</taxon>
    </lineage>
</organism>
<dbReference type="Proteomes" id="UP001212498">
    <property type="component" value="Unassembled WGS sequence"/>
</dbReference>
<reference evidence="2 3" key="1">
    <citation type="submission" date="2022-11" db="EMBL/GenBank/DDBJ databases">
        <title>Nonomuraea corallina sp. nov., a new species of the genus Nonomuraea isolated from sea side sediment in Thai sea.</title>
        <authorList>
            <person name="Ngamcharungchit C."/>
            <person name="Matsumoto A."/>
            <person name="Suriyachadkun C."/>
            <person name="Panbangred W."/>
            <person name="Inahashi Y."/>
            <person name="Intra B."/>
        </authorList>
    </citation>
    <scope>NUCLEOTIDE SEQUENCE [LARGE SCALE GENOMIC DNA]</scope>
    <source>
        <strain evidence="2 3">DSM 43553</strain>
    </source>
</reference>
<evidence type="ECO:0000256" key="1">
    <source>
        <dbReference type="SAM" id="Coils"/>
    </source>
</evidence>
<keyword evidence="3" id="KW-1185">Reference proteome</keyword>
<feature type="coiled-coil region" evidence="1">
    <location>
        <begin position="8"/>
        <end position="42"/>
    </location>
</feature>
<proteinExistence type="predicted"/>
<dbReference type="RefSeq" id="WP_219547583.1">
    <property type="nucleotide sequence ID" value="NZ_BAABFD010000001.1"/>
</dbReference>
<dbReference type="EMBL" id="JAPNUD010000085">
    <property type="protein sequence ID" value="MDA0644091.1"/>
    <property type="molecule type" value="Genomic_DNA"/>
</dbReference>
<name>A0ABT4T3J3_9ACTN</name>
<evidence type="ECO:0000313" key="3">
    <source>
        <dbReference type="Proteomes" id="UP001212498"/>
    </source>
</evidence>
<protein>
    <submittedName>
        <fullName evidence="2">Uncharacterized protein</fullName>
    </submittedName>
</protein>
<accession>A0ABT4T3J3</accession>
<keyword evidence="1" id="KW-0175">Coiled coil</keyword>
<gene>
    <name evidence="2" type="ORF">OUY24_25975</name>
</gene>
<evidence type="ECO:0000313" key="2">
    <source>
        <dbReference type="EMBL" id="MDA0644091.1"/>
    </source>
</evidence>